<keyword evidence="2" id="KW-0597">Phosphoprotein</keyword>
<evidence type="ECO:0000256" key="5">
    <source>
        <dbReference type="ARBA" id="ARBA00023268"/>
    </source>
</evidence>
<keyword evidence="3" id="KW-0808">Transferase</keyword>
<dbReference type="Gene3D" id="1.10.1200.10">
    <property type="entry name" value="ACP-like"/>
    <property type="match status" value="1"/>
</dbReference>
<dbReference type="SUPFAM" id="SSF51735">
    <property type="entry name" value="NAD(P)-binding Rossmann-fold domains"/>
    <property type="match status" value="2"/>
</dbReference>
<accession>A0A1X0Y4V4</accession>
<evidence type="ECO:0000313" key="7">
    <source>
        <dbReference type="EMBL" id="ORJ60169.1"/>
    </source>
</evidence>
<dbReference type="GO" id="GO:0004312">
    <property type="term" value="F:fatty acid synthase activity"/>
    <property type="evidence" value="ECO:0007669"/>
    <property type="project" value="TreeGrafter"/>
</dbReference>
<dbReference type="InterPro" id="IPR036736">
    <property type="entry name" value="ACP-like_sf"/>
</dbReference>
<proteinExistence type="predicted"/>
<dbReference type="InterPro" id="IPR057326">
    <property type="entry name" value="KR_dom"/>
</dbReference>
<keyword evidence="4" id="KW-0521">NADP</keyword>
<reference evidence="7 8" key="1">
    <citation type="submission" date="2017-03" db="EMBL/GenBank/DDBJ databases">
        <title>Genomic insights into Mycobacterium simiae human colonization.</title>
        <authorList>
            <person name="Steffani J.L."/>
            <person name="Brunck M.E."/>
            <person name="Cruz E."/>
            <person name="Montiel R."/>
            <person name="Barona F."/>
        </authorList>
    </citation>
    <scope>NUCLEOTIDE SEQUENCE [LARGE SCALE GENOMIC DNA]</scope>
    <source>
        <strain evidence="7 8">MsiGto</strain>
    </source>
</reference>
<dbReference type="InterPro" id="IPR009081">
    <property type="entry name" value="PP-bd_ACP"/>
</dbReference>
<evidence type="ECO:0000256" key="4">
    <source>
        <dbReference type="ARBA" id="ARBA00022857"/>
    </source>
</evidence>
<dbReference type="SMART" id="SM00822">
    <property type="entry name" value="PKS_KR"/>
    <property type="match status" value="1"/>
</dbReference>
<feature type="domain" description="Carrier" evidence="6">
    <location>
        <begin position="938"/>
        <end position="1010"/>
    </location>
</feature>
<dbReference type="SMART" id="SM00823">
    <property type="entry name" value="PKS_PP"/>
    <property type="match status" value="1"/>
</dbReference>
<evidence type="ECO:0000256" key="2">
    <source>
        <dbReference type="ARBA" id="ARBA00022553"/>
    </source>
</evidence>
<dbReference type="Gene3D" id="3.30.70.3290">
    <property type="match status" value="1"/>
</dbReference>
<dbReference type="PANTHER" id="PTHR43775:SF37">
    <property type="entry name" value="SI:DKEY-61P9.11"/>
    <property type="match status" value="1"/>
</dbReference>
<dbReference type="InterPro" id="IPR013968">
    <property type="entry name" value="PKS_KR"/>
</dbReference>
<keyword evidence="1" id="KW-0596">Phosphopantetheine</keyword>
<dbReference type="SUPFAM" id="SSF47336">
    <property type="entry name" value="ACP-like"/>
    <property type="match status" value="1"/>
</dbReference>
<dbReference type="SMART" id="SM00827">
    <property type="entry name" value="PKS_AT"/>
    <property type="match status" value="1"/>
</dbReference>
<dbReference type="PROSITE" id="PS50075">
    <property type="entry name" value="CARRIER"/>
    <property type="match status" value="1"/>
</dbReference>
<protein>
    <submittedName>
        <fullName evidence="7">Polyketide synthase</fullName>
    </submittedName>
</protein>
<dbReference type="Proteomes" id="UP000193040">
    <property type="component" value="Unassembled WGS sequence"/>
</dbReference>
<dbReference type="PANTHER" id="PTHR43775">
    <property type="entry name" value="FATTY ACID SYNTHASE"/>
    <property type="match status" value="1"/>
</dbReference>
<dbReference type="CDD" id="cd05274">
    <property type="entry name" value="KR_FAS_SDR_x"/>
    <property type="match status" value="1"/>
</dbReference>
<sequence>MSICTYQLPDGTVPVLLSANSRELLRGEAAALLSYVADHPEVEPQAIARMLFRTRTARPHRALAMVGTPADLPVVLRAVTQELDHPAVVRTETPATARRLAYVFPGQGIQRPGMGRLFYDSVPAFRSEVEHCAQAFEAQLGQSPLNYLVDQYIPDDGSAATIQAARYTHMVGLAAMWRSFGIAPDLTIGHSQGEVAAAYVAGAVSLADAVTIVGLRAQAADEFAPGDYAMAVIATDRDTCADLLARCPGWAELSVVNSPGILGISGDRKAIERIVDTLTERGVFARVIDVRFPAHTSRIDDVGDALLAAMHRQLQNASLLQTTTECVGSAFGAALTPGTPAGPYWFSNLRNVVRFDKAVAAAITRGADTFVELAEHPTLQLAMHENIAAAGAERHALVVSTSQRTATDLTAFTRSLAVLAVHDADYSWSCLSTDTDGPPPLPLLDFPNTRMNETRLWLPSAPEVTGRRPVRDASPPIARAQLFAEDWVRLSHRSLVPPRTIGFVDHTRAQPDLVAALCAAAADIGAAAHPCAAAESAGAHPDFDTLVILLPRSARTDDRAAADDVTAFFSDRTWLTRITGATIDCWLVTVTGEMVLADDAPPNLVHAAASAGFRSIGAEYPGVRFKHLDLPADLTTSESASVIMAAIHTGGEPELARRGDAFYAKRLALRDVAGHSDAAAPDHVLIIGGTGHLGLEFCEHFVACGARLITLVSRSGATAAVQARLRQIGATHTSRTQVRVTSCDVRDRAAVAQLAREQHDTPADLIIHAAVDYSAADSPDLTAEQLDRALHAKVVGIASVLETYPRSAGCRLLLCSSVAATIGGRGQISYAASNRMLDAMAHRLRAQGLNCVSVQWGQWQVHLDLDADVIAQLAAIGVVPMSPPDALAVGLTALRDNAIVMALDLDRARLMLAPYGYGPLFSQLTAPALQPVVALGPTDVASTVRSILLDTIGAGSHNPIDTDLPLVAMGLDSLQALEFRRRIKIALDYELDVADLLGGASLADIMSRLA</sequence>
<dbReference type="RefSeq" id="WP_084950939.1">
    <property type="nucleotide sequence ID" value="NZ_MZZM01000018.1"/>
</dbReference>
<dbReference type="InterPro" id="IPR036291">
    <property type="entry name" value="NAD(P)-bd_dom_sf"/>
</dbReference>
<gene>
    <name evidence="7" type="ORF">B5M45_14920</name>
</gene>
<dbReference type="GO" id="GO:0031177">
    <property type="term" value="F:phosphopantetheine binding"/>
    <property type="evidence" value="ECO:0007669"/>
    <property type="project" value="InterPro"/>
</dbReference>
<dbReference type="STRING" id="1784.VC42_15475"/>
<organism evidence="7 8">
    <name type="scientific">Mycobacterium simiae</name>
    <name type="common">Mycobacterium habana</name>
    <dbReference type="NCBI Taxonomy" id="1784"/>
    <lineage>
        <taxon>Bacteria</taxon>
        <taxon>Bacillati</taxon>
        <taxon>Actinomycetota</taxon>
        <taxon>Actinomycetes</taxon>
        <taxon>Mycobacteriales</taxon>
        <taxon>Mycobacteriaceae</taxon>
        <taxon>Mycobacterium</taxon>
        <taxon>Mycobacterium simiae complex</taxon>
    </lineage>
</organism>
<dbReference type="InterPro" id="IPR001227">
    <property type="entry name" value="Ac_transferase_dom_sf"/>
</dbReference>
<dbReference type="InterPro" id="IPR014043">
    <property type="entry name" value="Acyl_transferase_dom"/>
</dbReference>
<evidence type="ECO:0000256" key="1">
    <source>
        <dbReference type="ARBA" id="ARBA00022450"/>
    </source>
</evidence>
<dbReference type="GO" id="GO:0006633">
    <property type="term" value="P:fatty acid biosynthetic process"/>
    <property type="evidence" value="ECO:0007669"/>
    <property type="project" value="TreeGrafter"/>
</dbReference>
<dbReference type="Pfam" id="PF00550">
    <property type="entry name" value="PP-binding"/>
    <property type="match status" value="1"/>
</dbReference>
<dbReference type="InterPro" id="IPR016036">
    <property type="entry name" value="Malonyl_transacylase_ACP-bd"/>
</dbReference>
<dbReference type="Pfam" id="PF00698">
    <property type="entry name" value="Acyl_transf_1"/>
    <property type="match status" value="1"/>
</dbReference>
<keyword evidence="5" id="KW-0511">Multifunctional enzyme</keyword>
<dbReference type="Gene3D" id="3.40.366.10">
    <property type="entry name" value="Malonyl-Coenzyme A Acyl Carrier Protein, domain 2"/>
    <property type="match status" value="1"/>
</dbReference>
<dbReference type="InterPro" id="IPR016035">
    <property type="entry name" value="Acyl_Trfase/lysoPLipase"/>
</dbReference>
<dbReference type="InterPro" id="IPR020806">
    <property type="entry name" value="PKS_PP-bd"/>
</dbReference>
<dbReference type="SUPFAM" id="SSF55048">
    <property type="entry name" value="Probable ACP-binding domain of malonyl-CoA ACP transacylase"/>
    <property type="match status" value="1"/>
</dbReference>
<dbReference type="SUPFAM" id="SSF52151">
    <property type="entry name" value="FabD/lysophospholipase-like"/>
    <property type="match status" value="1"/>
</dbReference>
<evidence type="ECO:0000313" key="8">
    <source>
        <dbReference type="Proteomes" id="UP000193040"/>
    </source>
</evidence>
<evidence type="ECO:0000259" key="6">
    <source>
        <dbReference type="PROSITE" id="PS50075"/>
    </source>
</evidence>
<dbReference type="AlphaFoldDB" id="A0A1X0Y4V4"/>
<comment type="caution">
    <text evidence="7">The sequence shown here is derived from an EMBL/GenBank/DDBJ whole genome shotgun (WGS) entry which is preliminary data.</text>
</comment>
<dbReference type="EMBL" id="MZZM01000018">
    <property type="protein sequence ID" value="ORJ60169.1"/>
    <property type="molecule type" value="Genomic_DNA"/>
</dbReference>
<dbReference type="Gene3D" id="3.40.50.720">
    <property type="entry name" value="NAD(P)-binding Rossmann-like Domain"/>
    <property type="match status" value="1"/>
</dbReference>
<evidence type="ECO:0000256" key="3">
    <source>
        <dbReference type="ARBA" id="ARBA00022679"/>
    </source>
</evidence>
<keyword evidence="8" id="KW-1185">Reference proteome</keyword>
<dbReference type="NCBIfam" id="NF037941">
    <property type="entry name" value="PKS_NbtC"/>
    <property type="match status" value="1"/>
</dbReference>
<dbReference type="InterPro" id="IPR050091">
    <property type="entry name" value="PKS_NRPS_Biosynth_Enz"/>
</dbReference>
<dbReference type="Pfam" id="PF08659">
    <property type="entry name" value="KR"/>
    <property type="match status" value="1"/>
</dbReference>
<name>A0A1X0Y4V4_MYCSI</name>